<protein>
    <submittedName>
        <fullName evidence="1">Uncharacterized protein</fullName>
    </submittedName>
</protein>
<dbReference type="RefSeq" id="WP_071612676.1">
    <property type="nucleotide sequence ID" value="NZ_CP015756.1"/>
</dbReference>
<accession>A0A1J0GGF8</accession>
<evidence type="ECO:0000313" key="2">
    <source>
        <dbReference type="Proteomes" id="UP000182569"/>
    </source>
</evidence>
<gene>
    <name evidence="1" type="ORF">A7L45_10085</name>
</gene>
<dbReference type="KEGG" id="ceu:A7L45_10085"/>
<dbReference type="OrthoDB" id="1900783at2"/>
<dbReference type="STRING" id="1552.A7L45_10085"/>
<proteinExistence type="predicted"/>
<keyword evidence="2" id="KW-1185">Reference proteome</keyword>
<dbReference type="Proteomes" id="UP000182569">
    <property type="component" value="Chromosome"/>
</dbReference>
<sequence length="182" mass="20472">MNKSEIIIKGLPVKTNRLESGDVNLLFKIGTYDNMESVYRVVVKKDYWRDAVVGMEDVNYFVIKGELKACVNRTGTPFISVEATSIKIFHLLKDENGQIDLNYEMPTGTDEIMDITKLVNENEGMSLKRSKNKALNYMKNNNKFNKPIVVKKGSLVIVSGHDQYAAAQELGINNVPVSYSDS</sequence>
<dbReference type="AlphaFoldDB" id="A0A1J0GGF8"/>
<dbReference type="SUPFAM" id="SSF110849">
    <property type="entry name" value="ParB/Sulfiredoxin"/>
    <property type="match status" value="1"/>
</dbReference>
<evidence type="ECO:0000313" key="1">
    <source>
        <dbReference type="EMBL" id="APC40387.1"/>
    </source>
</evidence>
<dbReference type="Gene3D" id="3.90.1530.10">
    <property type="entry name" value="Conserved hypothetical protein from pyrococcus furiosus pfu- 392566-001, ParB domain"/>
    <property type="match status" value="1"/>
</dbReference>
<organism evidence="1 2">
    <name type="scientific">Clostridium estertheticum subsp. estertheticum</name>
    <dbReference type="NCBI Taxonomy" id="1552"/>
    <lineage>
        <taxon>Bacteria</taxon>
        <taxon>Bacillati</taxon>
        <taxon>Bacillota</taxon>
        <taxon>Clostridia</taxon>
        <taxon>Eubacteriales</taxon>
        <taxon>Clostridiaceae</taxon>
        <taxon>Clostridium</taxon>
    </lineage>
</organism>
<dbReference type="EMBL" id="CP015756">
    <property type="protein sequence ID" value="APC40387.1"/>
    <property type="molecule type" value="Genomic_DNA"/>
</dbReference>
<reference evidence="2" key="1">
    <citation type="journal article" date="2016" name="Front. Microbiol.">
        <title>Complete Genome Sequence of Clostridium estertheticum DSM 8809, a Microbe Identified in Spoiled Vacuum Packed Beef.</title>
        <authorList>
            <person name="Yu Z."/>
            <person name="Gunn L."/>
            <person name="Brennan E."/>
            <person name="Reid R."/>
            <person name="Wall P.G."/>
            <person name="Gaora O.P."/>
            <person name="Hurley D."/>
            <person name="Bolton D."/>
            <person name="Fanning S."/>
        </authorList>
    </citation>
    <scope>NUCLEOTIDE SEQUENCE [LARGE SCALE GENOMIC DNA]</scope>
    <source>
        <strain evidence="2">DSM 8809</strain>
    </source>
</reference>
<dbReference type="InterPro" id="IPR036086">
    <property type="entry name" value="ParB/Sulfiredoxin_sf"/>
</dbReference>
<name>A0A1J0GGF8_9CLOT</name>